<keyword evidence="7" id="KW-1185">Reference proteome</keyword>
<dbReference type="InterPro" id="IPR023198">
    <property type="entry name" value="PGP-like_dom2"/>
</dbReference>
<evidence type="ECO:0000256" key="3">
    <source>
        <dbReference type="ARBA" id="ARBA00022723"/>
    </source>
</evidence>
<evidence type="ECO:0000313" key="7">
    <source>
        <dbReference type="Proteomes" id="UP001336020"/>
    </source>
</evidence>
<dbReference type="Pfam" id="PF00702">
    <property type="entry name" value="Hydrolase"/>
    <property type="match status" value="1"/>
</dbReference>
<dbReference type="RefSeq" id="WP_330131312.1">
    <property type="nucleotide sequence ID" value="NZ_JAUTXY010000001.1"/>
</dbReference>
<dbReference type="NCBIfam" id="TIGR01509">
    <property type="entry name" value="HAD-SF-IA-v3"/>
    <property type="match status" value="1"/>
</dbReference>
<dbReference type="EMBL" id="JAUTXY010000001">
    <property type="protein sequence ID" value="MEE2055993.1"/>
    <property type="molecule type" value="Genomic_DNA"/>
</dbReference>
<reference evidence="6 7" key="1">
    <citation type="submission" date="2023-07" db="EMBL/GenBank/DDBJ databases">
        <authorList>
            <person name="Girao M."/>
            <person name="Carvalho M.F."/>
        </authorList>
    </citation>
    <scope>NUCLEOTIDE SEQUENCE [LARGE SCALE GENOMIC DNA]</scope>
    <source>
        <strain evidence="6 7">YIM65754</strain>
    </source>
</reference>
<dbReference type="Proteomes" id="UP001336020">
    <property type="component" value="Unassembled WGS sequence"/>
</dbReference>
<keyword evidence="5" id="KW-0119">Carbohydrate metabolism</keyword>
<dbReference type="SFLD" id="SFLDG01129">
    <property type="entry name" value="C1.5:_HAD__Beta-PGM__Phosphata"/>
    <property type="match status" value="1"/>
</dbReference>
<dbReference type="Gene3D" id="1.10.150.240">
    <property type="entry name" value="Putative phosphatase, domain 2"/>
    <property type="match status" value="1"/>
</dbReference>
<dbReference type="SFLD" id="SFLDS00003">
    <property type="entry name" value="Haloacid_Dehalogenase"/>
    <property type="match status" value="1"/>
</dbReference>
<dbReference type="Gene3D" id="3.40.50.1000">
    <property type="entry name" value="HAD superfamily/HAD-like"/>
    <property type="match status" value="1"/>
</dbReference>
<dbReference type="PANTHER" id="PTHR46193">
    <property type="entry name" value="6-PHOSPHOGLUCONATE PHOSPHATASE"/>
    <property type="match status" value="1"/>
</dbReference>
<comment type="similarity">
    <text evidence="2">Belongs to the HAD-like hydrolase superfamily. CbbY/CbbZ/Gph/YieH family.</text>
</comment>
<dbReference type="PANTHER" id="PTHR46193:SF18">
    <property type="entry name" value="HEXITOL PHOSPHATASE B"/>
    <property type="match status" value="1"/>
</dbReference>
<evidence type="ECO:0000256" key="2">
    <source>
        <dbReference type="ARBA" id="ARBA00006171"/>
    </source>
</evidence>
<gene>
    <name evidence="6" type="ORF">Q7514_00430</name>
</gene>
<proteinExistence type="inferred from homology"/>
<keyword evidence="6" id="KW-0378">Hydrolase</keyword>
<evidence type="ECO:0000256" key="4">
    <source>
        <dbReference type="ARBA" id="ARBA00022842"/>
    </source>
</evidence>
<dbReference type="InterPro" id="IPR023214">
    <property type="entry name" value="HAD_sf"/>
</dbReference>
<keyword evidence="4" id="KW-0460">Magnesium</keyword>
<dbReference type="GO" id="GO:0016787">
    <property type="term" value="F:hydrolase activity"/>
    <property type="evidence" value="ECO:0007669"/>
    <property type="project" value="UniProtKB-KW"/>
</dbReference>
<accession>A0ABU7L384</accession>
<organism evidence="6 7">
    <name type="scientific">Rhodococcus artemisiae</name>
    <dbReference type="NCBI Taxonomy" id="714159"/>
    <lineage>
        <taxon>Bacteria</taxon>
        <taxon>Bacillati</taxon>
        <taxon>Actinomycetota</taxon>
        <taxon>Actinomycetes</taxon>
        <taxon>Mycobacteriales</taxon>
        <taxon>Nocardiaceae</taxon>
        <taxon>Rhodococcus</taxon>
    </lineage>
</organism>
<dbReference type="InterPro" id="IPR036412">
    <property type="entry name" value="HAD-like_sf"/>
</dbReference>
<sequence>MTREESSPATGFAGVIFDVDGVLVDSPHEVAWRESLAELMTGPWRHAAERSAWSPGAFTSRVYREVLSGKPRHAGALACLEYFEVPDAQRRVSEYAERKQAMLLRLIEEGRFDAYADGVRLVMAVRGAGIPVAAASSSKNAHRFLQAIRLGDYGGGDTTLLDVFDADLSGRDFAEGKPDPEIFLTAAAQLRVTAERCVVVEDAVSGVQAAKAGAMVALGVARAGDEHELAHAGADLVVTSLDDVDRDAFVDGRLARRAR</sequence>
<name>A0ABU7L384_9NOCA</name>
<evidence type="ECO:0000313" key="6">
    <source>
        <dbReference type="EMBL" id="MEE2055993.1"/>
    </source>
</evidence>
<evidence type="ECO:0000256" key="5">
    <source>
        <dbReference type="ARBA" id="ARBA00023277"/>
    </source>
</evidence>
<evidence type="ECO:0000256" key="1">
    <source>
        <dbReference type="ARBA" id="ARBA00001946"/>
    </source>
</evidence>
<keyword evidence="3" id="KW-0479">Metal-binding</keyword>
<comment type="caution">
    <text evidence="6">The sequence shown here is derived from an EMBL/GenBank/DDBJ whole genome shotgun (WGS) entry which is preliminary data.</text>
</comment>
<dbReference type="InterPro" id="IPR006439">
    <property type="entry name" value="HAD-SF_hydro_IA"/>
</dbReference>
<protein>
    <submittedName>
        <fullName evidence="6">HAD-IA family hydrolase</fullName>
    </submittedName>
</protein>
<comment type="cofactor">
    <cofactor evidence="1">
        <name>Mg(2+)</name>
        <dbReference type="ChEBI" id="CHEBI:18420"/>
    </cofactor>
</comment>
<dbReference type="SUPFAM" id="SSF56784">
    <property type="entry name" value="HAD-like"/>
    <property type="match status" value="1"/>
</dbReference>
<dbReference type="InterPro" id="IPR051600">
    <property type="entry name" value="Beta-PGM-like"/>
</dbReference>